<name>A0A174VWZ2_9FIRM</name>
<protein>
    <submittedName>
        <fullName evidence="1">Uncharacterized protein</fullName>
    </submittedName>
</protein>
<dbReference type="AlphaFoldDB" id="A0A174VWZ2"/>
<gene>
    <name evidence="1" type="ORF">ERS852569_03418</name>
</gene>
<evidence type="ECO:0000313" key="2">
    <source>
        <dbReference type="Proteomes" id="UP000095762"/>
    </source>
</evidence>
<organism evidence="1 2">
    <name type="scientific">Blautia obeum</name>
    <dbReference type="NCBI Taxonomy" id="40520"/>
    <lineage>
        <taxon>Bacteria</taxon>
        <taxon>Bacillati</taxon>
        <taxon>Bacillota</taxon>
        <taxon>Clostridia</taxon>
        <taxon>Lachnospirales</taxon>
        <taxon>Lachnospiraceae</taxon>
        <taxon>Blautia</taxon>
    </lineage>
</organism>
<dbReference type="EMBL" id="CZBP01000037">
    <property type="protein sequence ID" value="CUQ36737.1"/>
    <property type="molecule type" value="Genomic_DNA"/>
</dbReference>
<evidence type="ECO:0000313" key="1">
    <source>
        <dbReference type="EMBL" id="CUQ36737.1"/>
    </source>
</evidence>
<dbReference type="Proteomes" id="UP000095762">
    <property type="component" value="Unassembled WGS sequence"/>
</dbReference>
<reference evidence="1 2" key="1">
    <citation type="submission" date="2015-09" db="EMBL/GenBank/DDBJ databases">
        <authorList>
            <consortium name="Pathogen Informatics"/>
        </authorList>
    </citation>
    <scope>NUCLEOTIDE SEQUENCE [LARGE SCALE GENOMIC DNA]</scope>
    <source>
        <strain evidence="1 2">2789STDY5834957</strain>
    </source>
</reference>
<accession>A0A174VWZ2</accession>
<sequence>MLMVLIYQKKHIGISGTKYQLVISGEIQRLTFGKTFSAEWTIIGKICTIERIYGKKVIFLHKETAKQLTTGCNFVYYYFGYVCLKIRQLFSQFLKEKGEYYDSY</sequence>
<proteinExistence type="predicted"/>